<evidence type="ECO:0000313" key="2">
    <source>
        <dbReference type="Proteomes" id="UP001221142"/>
    </source>
</evidence>
<keyword evidence="2" id="KW-1185">Reference proteome</keyword>
<evidence type="ECO:0000313" key="1">
    <source>
        <dbReference type="EMBL" id="KAJ7608695.1"/>
    </source>
</evidence>
<comment type="caution">
    <text evidence="1">The sequence shown here is derived from an EMBL/GenBank/DDBJ whole genome shotgun (WGS) entry which is preliminary data.</text>
</comment>
<name>A0AAD7B2D5_9AGAR</name>
<proteinExistence type="predicted"/>
<accession>A0AAD7B2D5</accession>
<sequence length="164" mass="17791">MLVNTISHQANGSGESVALPSLEEALPEDEEMDGLTLGSGATLITIVCARRWQVRGGPTLKTTKARSRPCPDPLHLRRVPPSNNKGCQPAVVSAQLEDRTMGEEKGMQTEGDSCLGDESNFAVFPYYSDAAAWRNLYALLLDAQPVLPTELQHRRYGQPVGSTI</sequence>
<dbReference type="AlphaFoldDB" id="A0AAD7B2D5"/>
<dbReference type="EMBL" id="JARKIF010000043">
    <property type="protein sequence ID" value="KAJ7608695.1"/>
    <property type="molecule type" value="Genomic_DNA"/>
</dbReference>
<organism evidence="1 2">
    <name type="scientific">Roridomyces roridus</name>
    <dbReference type="NCBI Taxonomy" id="1738132"/>
    <lineage>
        <taxon>Eukaryota</taxon>
        <taxon>Fungi</taxon>
        <taxon>Dikarya</taxon>
        <taxon>Basidiomycota</taxon>
        <taxon>Agaricomycotina</taxon>
        <taxon>Agaricomycetes</taxon>
        <taxon>Agaricomycetidae</taxon>
        <taxon>Agaricales</taxon>
        <taxon>Marasmiineae</taxon>
        <taxon>Mycenaceae</taxon>
        <taxon>Roridomyces</taxon>
    </lineage>
</organism>
<protein>
    <submittedName>
        <fullName evidence="1">Uncharacterized protein</fullName>
    </submittedName>
</protein>
<gene>
    <name evidence="1" type="ORF">FB45DRAFT_1039373</name>
</gene>
<reference evidence="1" key="1">
    <citation type="submission" date="2023-03" db="EMBL/GenBank/DDBJ databases">
        <title>Massive genome expansion in bonnet fungi (Mycena s.s.) driven by repeated elements and novel gene families across ecological guilds.</title>
        <authorList>
            <consortium name="Lawrence Berkeley National Laboratory"/>
            <person name="Harder C.B."/>
            <person name="Miyauchi S."/>
            <person name="Viragh M."/>
            <person name="Kuo A."/>
            <person name="Thoen E."/>
            <person name="Andreopoulos B."/>
            <person name="Lu D."/>
            <person name="Skrede I."/>
            <person name="Drula E."/>
            <person name="Henrissat B."/>
            <person name="Morin E."/>
            <person name="Kohler A."/>
            <person name="Barry K."/>
            <person name="LaButti K."/>
            <person name="Morin E."/>
            <person name="Salamov A."/>
            <person name="Lipzen A."/>
            <person name="Mereny Z."/>
            <person name="Hegedus B."/>
            <person name="Baldrian P."/>
            <person name="Stursova M."/>
            <person name="Weitz H."/>
            <person name="Taylor A."/>
            <person name="Grigoriev I.V."/>
            <person name="Nagy L.G."/>
            <person name="Martin F."/>
            <person name="Kauserud H."/>
        </authorList>
    </citation>
    <scope>NUCLEOTIDE SEQUENCE</scope>
    <source>
        <strain evidence="1">9284</strain>
    </source>
</reference>
<dbReference type="Proteomes" id="UP001221142">
    <property type="component" value="Unassembled WGS sequence"/>
</dbReference>